<proteinExistence type="predicted"/>
<protein>
    <recommendedName>
        <fullName evidence="1">Lcl C-terminal domain-containing protein</fullName>
    </recommendedName>
</protein>
<dbReference type="InterPro" id="IPR011460">
    <property type="entry name" value="Lcl_C"/>
</dbReference>
<name>A0A1R4H7S1_9GAMM</name>
<feature type="domain" description="Lcl C-terminal" evidence="1">
    <location>
        <begin position="115"/>
        <end position="262"/>
    </location>
</feature>
<reference evidence="3" key="1">
    <citation type="submission" date="2017-02" db="EMBL/GenBank/DDBJ databases">
        <authorList>
            <person name="Daims H."/>
        </authorList>
    </citation>
    <scope>NUCLEOTIDE SEQUENCE [LARGE SCALE GENOMIC DNA]</scope>
</reference>
<evidence type="ECO:0000313" key="2">
    <source>
        <dbReference type="EMBL" id="SJM92249.1"/>
    </source>
</evidence>
<organism evidence="2 3">
    <name type="scientific">Crenothrix polyspora</name>
    <dbReference type="NCBI Taxonomy" id="360316"/>
    <lineage>
        <taxon>Bacteria</taxon>
        <taxon>Pseudomonadati</taxon>
        <taxon>Pseudomonadota</taxon>
        <taxon>Gammaproteobacteria</taxon>
        <taxon>Methylococcales</taxon>
        <taxon>Crenotrichaceae</taxon>
        <taxon>Crenothrix</taxon>
    </lineage>
</organism>
<accession>A0A1R4H7S1</accession>
<dbReference type="Proteomes" id="UP000195667">
    <property type="component" value="Unassembled WGS sequence"/>
</dbReference>
<evidence type="ECO:0000313" key="3">
    <source>
        <dbReference type="Proteomes" id="UP000195667"/>
    </source>
</evidence>
<keyword evidence="3" id="KW-1185">Reference proteome</keyword>
<evidence type="ECO:0000259" key="1">
    <source>
        <dbReference type="Pfam" id="PF07603"/>
    </source>
</evidence>
<dbReference type="Pfam" id="PF07603">
    <property type="entry name" value="Lcl_C"/>
    <property type="match status" value="1"/>
</dbReference>
<dbReference type="RefSeq" id="WP_087143311.1">
    <property type="nucleotide sequence ID" value="NZ_FUKI01000101.1"/>
</dbReference>
<dbReference type="AlphaFoldDB" id="A0A1R4H7S1"/>
<sequence length="265" mass="29140">MIFNPSPHQGFKPVLIVAGLLLALPFSHMALSAAVVKLAPKPVYKIPLNDTGIATCSNESKSGLPCPVVGFPGQDAQYGRDKTHNNNADGHAGFSFTKISNTGKALAASAKNWNCVKDNVTRLMWEVKANDKSLHDMNWTYSWYNPDNKTNGGAEGYQNAGKCVNTISCDTDAYVKAVNKAGWCGYKDWRMPTRMELIVLASLNGMDPALDKKYFPESNILMFWSSSPSVDTVIRAWLFVFNNGGYSDNDFKGYGHQVRLVRSGQ</sequence>
<dbReference type="OrthoDB" id="9815730at2"/>
<gene>
    <name evidence="2" type="ORF">CRENPOLYSF1_270018</name>
</gene>
<dbReference type="EMBL" id="FUKI01000101">
    <property type="protein sequence ID" value="SJM92249.1"/>
    <property type="molecule type" value="Genomic_DNA"/>
</dbReference>